<evidence type="ECO:0000313" key="4">
    <source>
        <dbReference type="Proteomes" id="UP000276389"/>
    </source>
</evidence>
<dbReference type="Gene3D" id="3.30.1460.30">
    <property type="entry name" value="YgaC/TfoX-N like chaperone"/>
    <property type="match status" value="1"/>
</dbReference>
<dbReference type="OrthoDB" id="4225809at2"/>
<dbReference type="PANTHER" id="PTHR36121:SF1">
    <property type="entry name" value="PROTEIN SXY"/>
    <property type="match status" value="1"/>
</dbReference>
<gene>
    <name evidence="3" type="ORF">EJE24_07615</name>
</gene>
<dbReference type="InterPro" id="IPR007077">
    <property type="entry name" value="TfoX_C"/>
</dbReference>
<dbReference type="Gene3D" id="1.10.150.20">
    <property type="entry name" value="5' to 3' exonuclease, C-terminal subdomain"/>
    <property type="match status" value="1"/>
</dbReference>
<dbReference type="AlphaFoldDB" id="A0A3R9NKZ0"/>
<dbReference type="PIRSF" id="PIRSF028788">
    <property type="entry name" value="TfoX_Sxy"/>
    <property type="match status" value="1"/>
</dbReference>
<dbReference type="InterPro" id="IPR007076">
    <property type="entry name" value="TfoX_N"/>
</dbReference>
<evidence type="ECO:0000313" key="3">
    <source>
        <dbReference type="EMBL" id="RSK69643.1"/>
    </source>
</evidence>
<proteinExistence type="predicted"/>
<evidence type="ECO:0000259" key="2">
    <source>
        <dbReference type="Pfam" id="PF04994"/>
    </source>
</evidence>
<dbReference type="Pfam" id="PF04994">
    <property type="entry name" value="TfoX_C"/>
    <property type="match status" value="1"/>
</dbReference>
<feature type="domain" description="TfoX C-terminal" evidence="2">
    <location>
        <begin position="116"/>
        <end position="194"/>
    </location>
</feature>
<dbReference type="InterPro" id="IPR026256">
    <property type="entry name" value="TfoX-like_gammaprotbact"/>
</dbReference>
<dbReference type="GO" id="GO:0030420">
    <property type="term" value="P:establishment of competence for transformation"/>
    <property type="evidence" value="ECO:0007669"/>
    <property type="project" value="InterPro"/>
</dbReference>
<sequence>MKKISYDRIYKSQEYLSSLGDIHHRALFGGYTLAVEDAVFAMVSDGELYLRACEESAKYCVKHASSFLTLMKRGRPVLLNYYRVDDGLWQDKEKLLQLSSFALNAARKERSERHQRNRLKDLPNLTFQIEVLLYEVGITNEETLRELGAKTSWLKMRARNRGLSVKVLFALQGAIEGLHEAALPADIRRELTEWFNALPAIPEHHSSR</sequence>
<reference evidence="3 4" key="1">
    <citation type="submission" date="2018-12" db="EMBL/GenBank/DDBJ databases">
        <title>The Genome Submission of two Enterobacter spp. strains.</title>
        <authorList>
            <person name="Wu W."/>
            <person name="Wei L."/>
            <person name="Feng Y."/>
            <person name="Zong Z."/>
        </authorList>
    </citation>
    <scope>NUCLEOTIDE SEQUENCE [LARGE SCALE GENOMIC DNA]</scope>
    <source>
        <strain evidence="3 4">WCHEHu045002</strain>
    </source>
</reference>
<dbReference type="Proteomes" id="UP000276389">
    <property type="component" value="Unassembled WGS sequence"/>
</dbReference>
<dbReference type="EMBL" id="RWHU01000002">
    <property type="protein sequence ID" value="RSK69643.1"/>
    <property type="molecule type" value="Genomic_DNA"/>
</dbReference>
<accession>A0A3R9NKZ0</accession>
<dbReference type="RefSeq" id="WP_119934814.1">
    <property type="nucleotide sequence ID" value="NZ_CAMLPR010000044.1"/>
</dbReference>
<organism evidence="3 4">
    <name type="scientific">Enterobacter huaxiensis</name>
    <dbReference type="NCBI Taxonomy" id="2494702"/>
    <lineage>
        <taxon>Bacteria</taxon>
        <taxon>Pseudomonadati</taxon>
        <taxon>Pseudomonadota</taxon>
        <taxon>Gammaproteobacteria</taxon>
        <taxon>Enterobacterales</taxon>
        <taxon>Enterobacteriaceae</taxon>
        <taxon>Enterobacter</taxon>
    </lineage>
</organism>
<evidence type="ECO:0000259" key="1">
    <source>
        <dbReference type="Pfam" id="PF04993"/>
    </source>
</evidence>
<dbReference type="Pfam" id="PF04993">
    <property type="entry name" value="TfoX_N"/>
    <property type="match status" value="1"/>
</dbReference>
<name>A0A3R9NKZ0_9ENTR</name>
<dbReference type="SUPFAM" id="SSF159894">
    <property type="entry name" value="YgaC/TfoX-N like"/>
    <property type="match status" value="1"/>
</dbReference>
<dbReference type="InterPro" id="IPR047525">
    <property type="entry name" value="TfoX-like"/>
</dbReference>
<protein>
    <submittedName>
        <fullName evidence="3">TfoX family DNA transformation protein</fullName>
    </submittedName>
</protein>
<comment type="caution">
    <text evidence="3">The sequence shown here is derived from an EMBL/GenBank/DDBJ whole genome shotgun (WGS) entry which is preliminary data.</text>
</comment>
<dbReference type="PANTHER" id="PTHR36121">
    <property type="entry name" value="PROTEIN SXY"/>
    <property type="match status" value="1"/>
</dbReference>
<feature type="domain" description="TfoX N-terminal" evidence="1">
    <location>
        <begin position="14"/>
        <end position="106"/>
    </location>
</feature>